<dbReference type="PANTHER" id="PTHR47829">
    <property type="entry name" value="HYDROLASE, PUTATIVE (AFU_ORTHOLOGUE AFUA_1G12880)-RELATED"/>
    <property type="match status" value="1"/>
</dbReference>
<dbReference type="PANTHER" id="PTHR47829:SF3">
    <property type="entry name" value="AMINOGLYCOSIDE PHOSPHOTRANSFERASE DOMAIN-CONTAINING PROTEIN"/>
    <property type="match status" value="1"/>
</dbReference>
<name>A0A2W7CIP7_9HYPH</name>
<evidence type="ECO:0000259" key="1">
    <source>
        <dbReference type="Pfam" id="PF01636"/>
    </source>
</evidence>
<dbReference type="CDD" id="cd05154">
    <property type="entry name" value="ACAD10_11_N-like"/>
    <property type="match status" value="1"/>
</dbReference>
<dbReference type="GO" id="GO:0016740">
    <property type="term" value="F:transferase activity"/>
    <property type="evidence" value="ECO:0007669"/>
    <property type="project" value="UniProtKB-KW"/>
</dbReference>
<evidence type="ECO:0000313" key="2">
    <source>
        <dbReference type="EMBL" id="PZV33649.1"/>
    </source>
</evidence>
<dbReference type="Gene3D" id="3.30.200.20">
    <property type="entry name" value="Phosphorylase Kinase, domain 1"/>
    <property type="match status" value="1"/>
</dbReference>
<dbReference type="RefSeq" id="WP_111548714.1">
    <property type="nucleotide sequence ID" value="NZ_MZXV01000080.1"/>
</dbReference>
<accession>A0A2W7CIP7</accession>
<organism evidence="2 3">
    <name type="scientific">Mesorhizobium kowhaii</name>
    <dbReference type="NCBI Taxonomy" id="1300272"/>
    <lineage>
        <taxon>Bacteria</taxon>
        <taxon>Pseudomonadati</taxon>
        <taxon>Pseudomonadota</taxon>
        <taxon>Alphaproteobacteria</taxon>
        <taxon>Hyphomicrobiales</taxon>
        <taxon>Phyllobacteriaceae</taxon>
        <taxon>Mesorhizobium</taxon>
    </lineage>
</organism>
<dbReference type="EMBL" id="MZXV01000080">
    <property type="protein sequence ID" value="PZV33649.1"/>
    <property type="molecule type" value="Genomic_DNA"/>
</dbReference>
<evidence type="ECO:0000313" key="3">
    <source>
        <dbReference type="Proteomes" id="UP000248616"/>
    </source>
</evidence>
<dbReference type="InterPro" id="IPR002575">
    <property type="entry name" value="Aminoglycoside_PTrfase"/>
</dbReference>
<keyword evidence="3" id="KW-1185">Reference proteome</keyword>
<feature type="domain" description="Aminoglycoside phosphotransferase" evidence="1">
    <location>
        <begin position="29"/>
        <end position="253"/>
    </location>
</feature>
<dbReference type="OrthoDB" id="3806873at2"/>
<sequence>MSDPNVLDQAALAPYLEANISGFSGLLSIEKFKSGQSNPTYLLTAESGRYVLRAKPPGQLLKSAHQVDREFTVMSALAGTAVPVPRMLHLSAEDSPIGRMFYVMDFLDGRIFWDPALPEARDNEERAAIYDAMNDTLTALHDVDVEAVGLGDFGRPGNYFERQLARWGSQYRASETGTVADMDRLIAWLETHRPADDGRVSLVHGDYRLDNLIFAPDRPKVLAVLDWELSTLGHPFADIAYQCMQWRLPHASGFRGLGGVDRRALGLPSEDDYVAAYCRRRGLDSIGNWTFFLAFSFFRLAAICQGVFKRALDGNASNPEKAKTYGEAVKLLSHLAAQLIDKEA</sequence>
<reference evidence="3" key="1">
    <citation type="submission" date="2017-03" db="EMBL/GenBank/DDBJ databases">
        <authorList>
            <person name="Safronova V.I."/>
            <person name="Sazanova A.L."/>
            <person name="Chirak E.R."/>
        </authorList>
    </citation>
    <scope>NUCLEOTIDE SEQUENCE [LARGE SCALE GENOMIC DNA]</scope>
    <source>
        <strain evidence="3">Ach-343</strain>
    </source>
</reference>
<comment type="caution">
    <text evidence="2">The sequence shown here is derived from an EMBL/GenBank/DDBJ whole genome shotgun (WGS) entry which is preliminary data.</text>
</comment>
<dbReference type="InterPro" id="IPR011009">
    <property type="entry name" value="Kinase-like_dom_sf"/>
</dbReference>
<keyword evidence="2" id="KW-0808">Transferase</keyword>
<dbReference type="Pfam" id="PF01636">
    <property type="entry name" value="APH"/>
    <property type="match status" value="1"/>
</dbReference>
<dbReference type="SUPFAM" id="SSF56112">
    <property type="entry name" value="Protein kinase-like (PK-like)"/>
    <property type="match status" value="1"/>
</dbReference>
<dbReference type="InterPro" id="IPR041726">
    <property type="entry name" value="ACAD10_11_N"/>
</dbReference>
<dbReference type="Gene3D" id="3.90.1200.10">
    <property type="match status" value="1"/>
</dbReference>
<protein>
    <submittedName>
        <fullName evidence="2">Phosphotransferase family protein</fullName>
    </submittedName>
</protein>
<proteinExistence type="predicted"/>
<dbReference type="Proteomes" id="UP000248616">
    <property type="component" value="Unassembled WGS sequence"/>
</dbReference>
<dbReference type="InterPro" id="IPR052898">
    <property type="entry name" value="ACAD10-like"/>
</dbReference>
<dbReference type="AlphaFoldDB" id="A0A2W7CIP7"/>
<gene>
    <name evidence="2" type="ORF">B5V02_35685</name>
</gene>